<dbReference type="InterPro" id="IPR019591">
    <property type="entry name" value="Mrp/NBP35_ATP-bd"/>
</dbReference>
<dbReference type="GO" id="GO:0046872">
    <property type="term" value="F:metal ion binding"/>
    <property type="evidence" value="ECO:0007669"/>
    <property type="project" value="UniProtKB-KW"/>
</dbReference>
<dbReference type="Pfam" id="PF01883">
    <property type="entry name" value="FeS_assembly_P"/>
    <property type="match status" value="1"/>
</dbReference>
<dbReference type="InterPro" id="IPR044304">
    <property type="entry name" value="NUBPL-like"/>
</dbReference>
<dbReference type="Gene3D" id="3.40.50.300">
    <property type="entry name" value="P-loop containing nucleotide triphosphate hydrolases"/>
    <property type="match status" value="1"/>
</dbReference>
<dbReference type="OrthoDB" id="9809679at2"/>
<dbReference type="GO" id="GO:0051539">
    <property type="term" value="F:4 iron, 4 sulfur cluster binding"/>
    <property type="evidence" value="ECO:0007669"/>
    <property type="project" value="TreeGrafter"/>
</dbReference>
<dbReference type="GO" id="GO:0005524">
    <property type="term" value="F:ATP binding"/>
    <property type="evidence" value="ECO:0007669"/>
    <property type="project" value="UniProtKB-UniRule"/>
</dbReference>
<dbReference type="PANTHER" id="PTHR42961:SF2">
    <property type="entry name" value="IRON-SULFUR PROTEIN NUBPL"/>
    <property type="match status" value="1"/>
</dbReference>
<comment type="similarity">
    <text evidence="1">In the N-terminal section; belongs to the MIP18 family.</text>
</comment>
<evidence type="ECO:0000256" key="2">
    <source>
        <dbReference type="ARBA" id="ARBA00008205"/>
    </source>
</evidence>
<evidence type="ECO:0000256" key="8">
    <source>
        <dbReference type="HAMAP-Rule" id="MF_02040"/>
    </source>
</evidence>
<keyword evidence="6 8" id="KW-0408">Iron</keyword>
<reference evidence="10 11" key="1">
    <citation type="submission" date="2009-04" db="EMBL/GenBank/DDBJ databases">
        <authorList>
            <person name="Sebastian Y."/>
            <person name="Madupu R."/>
            <person name="Durkin A.S."/>
            <person name="Torralba M."/>
            <person name="Methe B."/>
            <person name="Sutton G.G."/>
            <person name="Strausberg R.L."/>
            <person name="Nelson K.E."/>
        </authorList>
    </citation>
    <scope>NUCLEOTIDE SEQUENCE [LARGE SCALE GENOMIC DNA]</scope>
    <source>
        <strain evidence="10 11">60-3</strain>
    </source>
</reference>
<dbReference type="GO" id="GO:0016226">
    <property type="term" value="P:iron-sulfur cluster assembly"/>
    <property type="evidence" value="ECO:0007669"/>
    <property type="project" value="InterPro"/>
</dbReference>
<dbReference type="STRING" id="596327.PORUE0001_0356"/>
<feature type="domain" description="MIP18 family-like" evidence="9">
    <location>
        <begin position="7"/>
        <end position="69"/>
    </location>
</feature>
<keyword evidence="3 8" id="KW-0479">Metal-binding</keyword>
<evidence type="ECO:0000256" key="4">
    <source>
        <dbReference type="ARBA" id="ARBA00022741"/>
    </source>
</evidence>
<dbReference type="SUPFAM" id="SSF117916">
    <property type="entry name" value="Fe-S cluster assembly (FSCA) domain-like"/>
    <property type="match status" value="1"/>
</dbReference>
<dbReference type="FunFam" id="3.40.50.300:FF:001119">
    <property type="entry name" value="Iron-sulfur cluster carrier protein"/>
    <property type="match status" value="1"/>
</dbReference>
<keyword evidence="7 8" id="KW-0411">Iron-sulfur</keyword>
<comment type="subunit">
    <text evidence="8">Homodimer.</text>
</comment>
<dbReference type="HAMAP" id="MF_02040">
    <property type="entry name" value="Mrp_NBP35"/>
    <property type="match status" value="1"/>
</dbReference>
<organism evidence="10 11">
    <name type="scientific">Porphyromonas uenonis 60-3</name>
    <dbReference type="NCBI Taxonomy" id="596327"/>
    <lineage>
        <taxon>Bacteria</taxon>
        <taxon>Pseudomonadati</taxon>
        <taxon>Bacteroidota</taxon>
        <taxon>Bacteroidia</taxon>
        <taxon>Bacteroidales</taxon>
        <taxon>Porphyromonadaceae</taxon>
        <taxon>Porphyromonas</taxon>
    </lineage>
</organism>
<dbReference type="GO" id="GO:0016887">
    <property type="term" value="F:ATP hydrolysis activity"/>
    <property type="evidence" value="ECO:0007669"/>
    <property type="project" value="UniProtKB-UniRule"/>
</dbReference>
<proteinExistence type="inferred from homology"/>
<accession>C2MD35</accession>
<protein>
    <recommendedName>
        <fullName evidence="8">Iron-sulfur cluster carrier protein</fullName>
    </recommendedName>
</protein>
<comment type="caution">
    <text evidence="10">The sequence shown here is derived from an EMBL/GenBank/DDBJ whole genome shotgun (WGS) entry which is preliminary data.</text>
</comment>
<gene>
    <name evidence="10" type="primary">mrp</name>
    <name evidence="10" type="ORF">PORUE0001_0356</name>
</gene>
<dbReference type="InterPro" id="IPR033756">
    <property type="entry name" value="YlxH/NBP35"/>
</dbReference>
<evidence type="ECO:0000256" key="3">
    <source>
        <dbReference type="ARBA" id="ARBA00022723"/>
    </source>
</evidence>
<dbReference type="Proteomes" id="UP000003303">
    <property type="component" value="Unassembled WGS sequence"/>
</dbReference>
<evidence type="ECO:0000256" key="6">
    <source>
        <dbReference type="ARBA" id="ARBA00023004"/>
    </source>
</evidence>
<name>C2MD35_9PORP</name>
<dbReference type="Gene3D" id="3.30.300.130">
    <property type="entry name" value="Fe-S cluster assembly (FSCA)"/>
    <property type="match status" value="1"/>
</dbReference>
<evidence type="ECO:0000259" key="9">
    <source>
        <dbReference type="Pfam" id="PF01883"/>
    </source>
</evidence>
<dbReference type="InterPro" id="IPR027417">
    <property type="entry name" value="P-loop_NTPase"/>
</dbReference>
<dbReference type="GO" id="GO:0140663">
    <property type="term" value="F:ATP-dependent FeS chaperone activity"/>
    <property type="evidence" value="ECO:0007669"/>
    <property type="project" value="InterPro"/>
</dbReference>
<dbReference type="AlphaFoldDB" id="C2MD35"/>
<evidence type="ECO:0000313" key="11">
    <source>
        <dbReference type="Proteomes" id="UP000003303"/>
    </source>
</evidence>
<evidence type="ECO:0000256" key="5">
    <source>
        <dbReference type="ARBA" id="ARBA00022840"/>
    </source>
</evidence>
<dbReference type="Pfam" id="PF10609">
    <property type="entry name" value="ParA"/>
    <property type="match status" value="1"/>
</dbReference>
<keyword evidence="8" id="KW-0378">Hydrolase</keyword>
<feature type="binding site" evidence="8">
    <location>
        <begin position="110"/>
        <end position="117"/>
    </location>
    <ligand>
        <name>ATP</name>
        <dbReference type="ChEBI" id="CHEBI:30616"/>
    </ligand>
</feature>
<sequence>MNSYTTEQVLDALRNVRYPGTGTDIVTSGIVTDDIQIDGRQISLTLHFPRVRDPFARSVVKAAETAILTFLDAKADVAGRIKATFREEPEQPEVENPLPMVSNTIAIFSGKGGVGKSTVTSNLAVALARQGYKVGLLDADIYGPSMPKMFHCEDARPVAEEVDGKDRIAPIVVTEGIKMLSIGFFVSPNQALLWRGTMASNALKQMLTEGHWGELDYLLIDMPPGTGDIALTLVQTLPLTGAIVVTTPQEVALVDAMKGINLFQTDPVNVPILGLVENMSWFTPAELPDNKYYIFGRDGGKRLAEQLHIPLLGQLPLVQSVCEAGDAGEPIAAQSDQVMSHYFAELATAVTERVQERLTMAPATKRVHVSH</sequence>
<keyword evidence="4 8" id="KW-0547">Nucleotide-binding</keyword>
<dbReference type="eggNOG" id="COG0489">
    <property type="taxonomic scope" value="Bacteria"/>
</dbReference>
<evidence type="ECO:0000313" key="10">
    <source>
        <dbReference type="EMBL" id="EEK16380.1"/>
    </source>
</evidence>
<keyword evidence="5 8" id="KW-0067">ATP-binding</keyword>
<keyword evidence="11" id="KW-1185">Reference proteome</keyword>
<dbReference type="RefSeq" id="WP_007365821.1">
    <property type="nucleotide sequence ID" value="NZ_ACLR01000182.1"/>
</dbReference>
<comment type="similarity">
    <text evidence="2">In the C-terminal section; belongs to the Mrp/NBP35 ATP-binding proteins family.</text>
</comment>
<dbReference type="PROSITE" id="PS01215">
    <property type="entry name" value="MRP"/>
    <property type="match status" value="1"/>
</dbReference>
<dbReference type="SUPFAM" id="SSF52540">
    <property type="entry name" value="P-loop containing nucleoside triphosphate hydrolases"/>
    <property type="match status" value="1"/>
</dbReference>
<evidence type="ECO:0000256" key="7">
    <source>
        <dbReference type="ARBA" id="ARBA00023014"/>
    </source>
</evidence>
<dbReference type="InterPro" id="IPR002744">
    <property type="entry name" value="MIP18-like"/>
</dbReference>
<dbReference type="EMBL" id="ACLR01000182">
    <property type="protein sequence ID" value="EEK16380.1"/>
    <property type="molecule type" value="Genomic_DNA"/>
</dbReference>
<comment type="similarity">
    <text evidence="8">Belongs to the Mrp/NBP35 ATP-binding proteins family.</text>
</comment>
<dbReference type="PANTHER" id="PTHR42961">
    <property type="entry name" value="IRON-SULFUR PROTEIN NUBPL"/>
    <property type="match status" value="1"/>
</dbReference>
<dbReference type="CDD" id="cd02037">
    <property type="entry name" value="Mrp_NBP35"/>
    <property type="match status" value="1"/>
</dbReference>
<dbReference type="InterPro" id="IPR034904">
    <property type="entry name" value="FSCA_dom_sf"/>
</dbReference>
<evidence type="ECO:0000256" key="1">
    <source>
        <dbReference type="ARBA" id="ARBA00007352"/>
    </source>
</evidence>
<dbReference type="InterPro" id="IPR000808">
    <property type="entry name" value="Mrp-like_CS"/>
</dbReference>
<comment type="function">
    <text evidence="8">Binds and transfers iron-sulfur (Fe-S) clusters to target apoproteins. Can hydrolyze ATP.</text>
</comment>